<feature type="compositionally biased region" description="Acidic residues" evidence="1">
    <location>
        <begin position="251"/>
        <end position="267"/>
    </location>
</feature>
<name>A0AAV3XYH8_9GAST</name>
<feature type="compositionally biased region" description="Acidic residues" evidence="1">
    <location>
        <begin position="356"/>
        <end position="370"/>
    </location>
</feature>
<feature type="region of interest" description="Disordered" evidence="1">
    <location>
        <begin position="451"/>
        <end position="580"/>
    </location>
</feature>
<keyword evidence="4" id="KW-0396">Initiation factor</keyword>
<dbReference type="Pfam" id="PF03067">
    <property type="entry name" value="LPMO_10"/>
    <property type="match status" value="1"/>
</dbReference>
<dbReference type="InterPro" id="IPR004302">
    <property type="entry name" value="Cellulose/chitin-bd_N"/>
</dbReference>
<evidence type="ECO:0000256" key="1">
    <source>
        <dbReference type="SAM" id="MobiDB-lite"/>
    </source>
</evidence>
<proteinExistence type="predicted"/>
<feature type="compositionally biased region" description="Polar residues" evidence="1">
    <location>
        <begin position="466"/>
        <end position="486"/>
    </location>
</feature>
<reference evidence="4 5" key="1">
    <citation type="journal article" date="2021" name="Elife">
        <title>Chloroplast acquisition without the gene transfer in kleptoplastic sea slugs, Plakobranchus ocellatus.</title>
        <authorList>
            <person name="Maeda T."/>
            <person name="Takahashi S."/>
            <person name="Yoshida T."/>
            <person name="Shimamura S."/>
            <person name="Takaki Y."/>
            <person name="Nagai Y."/>
            <person name="Toyoda A."/>
            <person name="Suzuki Y."/>
            <person name="Arimoto A."/>
            <person name="Ishii H."/>
            <person name="Satoh N."/>
            <person name="Nishiyama T."/>
            <person name="Hasebe M."/>
            <person name="Maruyama T."/>
            <person name="Minagawa J."/>
            <person name="Obokata J."/>
            <person name="Shigenobu S."/>
        </authorList>
    </citation>
    <scope>NUCLEOTIDE SEQUENCE [LARGE SCALE GENOMIC DNA]</scope>
</reference>
<keyword evidence="2" id="KW-0472">Membrane</keyword>
<organism evidence="4 5">
    <name type="scientific">Plakobranchus ocellatus</name>
    <dbReference type="NCBI Taxonomy" id="259542"/>
    <lineage>
        <taxon>Eukaryota</taxon>
        <taxon>Metazoa</taxon>
        <taxon>Spiralia</taxon>
        <taxon>Lophotrochozoa</taxon>
        <taxon>Mollusca</taxon>
        <taxon>Gastropoda</taxon>
        <taxon>Heterobranchia</taxon>
        <taxon>Euthyneura</taxon>
        <taxon>Panpulmonata</taxon>
        <taxon>Sacoglossa</taxon>
        <taxon>Placobranchoidea</taxon>
        <taxon>Plakobranchidae</taxon>
        <taxon>Plakobranchus</taxon>
    </lineage>
</organism>
<evidence type="ECO:0000256" key="2">
    <source>
        <dbReference type="SAM" id="Phobius"/>
    </source>
</evidence>
<feature type="transmembrane region" description="Helical" evidence="2">
    <location>
        <begin position="63"/>
        <end position="81"/>
    </location>
</feature>
<accession>A0AAV3XYH8</accession>
<feature type="compositionally biased region" description="Polar residues" evidence="1">
    <location>
        <begin position="527"/>
        <end position="548"/>
    </location>
</feature>
<feature type="domain" description="Chitin-binding type-4" evidence="3">
    <location>
        <begin position="104"/>
        <end position="196"/>
    </location>
</feature>
<keyword evidence="2" id="KW-0812">Transmembrane</keyword>
<gene>
    <name evidence="4" type="ORF">PoB_000240400</name>
</gene>
<evidence type="ECO:0000313" key="5">
    <source>
        <dbReference type="Proteomes" id="UP000735302"/>
    </source>
</evidence>
<comment type="caution">
    <text evidence="4">The sequence shown here is derived from an EMBL/GenBank/DDBJ whole genome shotgun (WGS) entry which is preliminary data.</text>
</comment>
<dbReference type="AlphaFoldDB" id="A0AAV3XYH8"/>
<feature type="region of interest" description="Disordered" evidence="1">
    <location>
        <begin position="248"/>
        <end position="267"/>
    </location>
</feature>
<dbReference type="Proteomes" id="UP000735302">
    <property type="component" value="Unassembled WGS sequence"/>
</dbReference>
<sequence>MAQYQQICQYHQSHGCQNYSYYSNIEDHHHQQQQQQIKPRPHNFSLLNLRFANRYRKRIVSKFPLLKLLLMVTMQLALIAISPPGVSASGRLVEPTMRSSLWRFDPDAPVNYNDYNLNCGGTQIKNGNGRQLKVGDNVRSDSGLYKLEVQLPPGVTCAHCVIQWRYFTAIDFSISASEITCKTCEPPEEFRNCADVTIGYYGDQEASPGQPDDLSLGLLSQRIQTYMFSTGVDPLVINRNKQISRFANGDDFWDDDDDDDDDNDDDDDEVRIQAGRFSNWAQSLPSDFVVEDGRNFRRSPFGSDTGLNARQGFATLLLGSGSGGDQTWQQQLDLSGGRNLLYGSGRHQSINQRKDDDDDDDDDDEDEEENDYNLFGKIRRILNLLHIPAISGNYDRHNEINDKNDYYVETRNGLNSRDYSLEQNKNQPLDSFNTLASNFLSHNVARKTVRTSGANGYSRRPRLDNLYSTNTRDTYPDVLTSTSQTGPHREIRNNVVEDGGKSRGLSYSDYMRRRLATRTPPSWGEANPSSNTDGRFTPSSGSEKQPTFPSKPELESSYGAGKNKFPSTSETAPGYDQVSDLEDTGVIFNDYGSSFEGDETYDNVPLNPHASHTGKDPSSSPFSAKKIIDGMKSFLQKALSPTQPKRPGPISQLFSSIRDKMRESWQTRALLQALATPARLGDGQIGLPGIPFFPDGMSDFTFQQQQLLQQLQLELLQQQQQLLANQAGSGVPFPMINGTLPPNLGSSFLPSPGPQLFHWLPDSTHDMSLVTHNFHFLTAHAANQYLAAAYAEAALNQPALLCGSPENLICIATPTYRQIIPGADAMCTETCRRGQACGEQYCSCTCQPQMMCFHQSSLGGNGGVQGWPAPAMTSEQDSWCTVQCRTGSCPADQCFCSLM</sequence>
<dbReference type="EMBL" id="BLXT01000300">
    <property type="protein sequence ID" value="GFN75898.1"/>
    <property type="molecule type" value="Genomic_DNA"/>
</dbReference>
<dbReference type="GO" id="GO:0003743">
    <property type="term" value="F:translation initiation factor activity"/>
    <property type="evidence" value="ECO:0007669"/>
    <property type="project" value="UniProtKB-KW"/>
</dbReference>
<protein>
    <submittedName>
        <fullName evidence="4">Eukaryotic translation initiation factor 3 subunit a</fullName>
    </submittedName>
</protein>
<feature type="region of interest" description="Disordered" evidence="1">
    <location>
        <begin position="343"/>
        <end position="370"/>
    </location>
</feature>
<evidence type="ECO:0000313" key="4">
    <source>
        <dbReference type="EMBL" id="GFN75898.1"/>
    </source>
</evidence>
<evidence type="ECO:0000259" key="3">
    <source>
        <dbReference type="Pfam" id="PF03067"/>
    </source>
</evidence>
<keyword evidence="4" id="KW-0648">Protein biosynthesis</keyword>
<feature type="region of interest" description="Disordered" evidence="1">
    <location>
        <begin position="599"/>
        <end position="623"/>
    </location>
</feature>
<keyword evidence="5" id="KW-1185">Reference proteome</keyword>
<keyword evidence="2" id="KW-1133">Transmembrane helix</keyword>